<gene>
    <name evidence="1" type="ORF">CYY_002270</name>
</gene>
<comment type="caution">
    <text evidence="1">The sequence shown here is derived from an EMBL/GenBank/DDBJ whole genome shotgun (WGS) entry which is preliminary data.</text>
</comment>
<evidence type="ECO:0000313" key="2">
    <source>
        <dbReference type="Proteomes" id="UP000695562"/>
    </source>
</evidence>
<keyword evidence="2" id="KW-1185">Reference proteome</keyword>
<name>A0A8J4PX23_9MYCE</name>
<proteinExistence type="predicted"/>
<evidence type="ECO:0000313" key="1">
    <source>
        <dbReference type="EMBL" id="KAF2076413.1"/>
    </source>
</evidence>
<sequence>MTILKTITSMFTSTTTFSQSSQSDITIRSLDVSYTDMVTPGLNNITNEKRRKIPKNYYNYTYVQPDF</sequence>
<dbReference type="AlphaFoldDB" id="A0A8J4PX23"/>
<reference evidence="1" key="1">
    <citation type="submission" date="2020-01" db="EMBL/GenBank/DDBJ databases">
        <title>Development of genomics and gene disruption for Polysphondylium violaceum indicates a role for the polyketide synthase stlB in stalk morphogenesis.</title>
        <authorList>
            <person name="Narita B."/>
            <person name="Kawabe Y."/>
            <person name="Kin K."/>
            <person name="Saito T."/>
            <person name="Gibbs R."/>
            <person name="Kuspa A."/>
            <person name="Muzny D."/>
            <person name="Queller D."/>
            <person name="Richards S."/>
            <person name="Strassman J."/>
            <person name="Sucgang R."/>
            <person name="Worley K."/>
            <person name="Schaap P."/>
        </authorList>
    </citation>
    <scope>NUCLEOTIDE SEQUENCE</scope>
    <source>
        <strain evidence="1">QSvi11</strain>
    </source>
</reference>
<accession>A0A8J4PX23</accession>
<protein>
    <submittedName>
        <fullName evidence="1">Uncharacterized protein</fullName>
    </submittedName>
</protein>
<organism evidence="1 2">
    <name type="scientific">Polysphondylium violaceum</name>
    <dbReference type="NCBI Taxonomy" id="133409"/>
    <lineage>
        <taxon>Eukaryota</taxon>
        <taxon>Amoebozoa</taxon>
        <taxon>Evosea</taxon>
        <taxon>Eumycetozoa</taxon>
        <taxon>Dictyostelia</taxon>
        <taxon>Dictyosteliales</taxon>
        <taxon>Dictyosteliaceae</taxon>
        <taxon>Polysphondylium</taxon>
    </lineage>
</organism>
<dbReference type="EMBL" id="AJWJ01000061">
    <property type="protein sequence ID" value="KAF2076413.1"/>
    <property type="molecule type" value="Genomic_DNA"/>
</dbReference>
<dbReference type="Proteomes" id="UP000695562">
    <property type="component" value="Unassembled WGS sequence"/>
</dbReference>